<protein>
    <submittedName>
        <fullName evidence="3">DUF3139 domain-containing protein</fullName>
    </submittedName>
</protein>
<evidence type="ECO:0000313" key="2">
    <source>
        <dbReference type="EMBL" id="MCY9597185.1"/>
    </source>
</evidence>
<reference evidence="3 4" key="1">
    <citation type="submission" date="2018-01" db="EMBL/GenBank/DDBJ databases">
        <title>The whole genome sequencing and assembly of Paenibacillus chitinolyticus KCCM 41400 strain.</title>
        <authorList>
            <person name="Kim J.-Y."/>
            <person name="Park M.-K."/>
            <person name="Lee Y.-J."/>
            <person name="Yi H."/>
            <person name="Bahn Y.-S."/>
            <person name="Kim J.F."/>
            <person name="Lee D.-W."/>
        </authorList>
    </citation>
    <scope>NUCLEOTIDE SEQUENCE [LARGE SCALE GENOMIC DNA]</scope>
    <source>
        <strain evidence="3 4">KCCM 41400</strain>
    </source>
</reference>
<dbReference type="GeneID" id="95373494"/>
<dbReference type="RefSeq" id="WP_042231712.1">
    <property type="nucleotide sequence ID" value="NZ_CP026520.1"/>
</dbReference>
<keyword evidence="1" id="KW-0812">Transmembrane</keyword>
<dbReference type="Proteomes" id="UP000288943">
    <property type="component" value="Chromosome"/>
</dbReference>
<dbReference type="EMBL" id="CP026520">
    <property type="protein sequence ID" value="QAV16445.1"/>
    <property type="molecule type" value="Genomic_DNA"/>
</dbReference>
<name>A0A410WQ10_9BACL</name>
<evidence type="ECO:0000256" key="1">
    <source>
        <dbReference type="SAM" id="Phobius"/>
    </source>
</evidence>
<keyword evidence="1" id="KW-0472">Membrane</keyword>
<dbReference type="InterPro" id="IPR021486">
    <property type="entry name" value="DUF3139"/>
</dbReference>
<keyword evidence="1" id="KW-1133">Transmembrane helix</keyword>
<keyword evidence="5" id="KW-1185">Reference proteome</keyword>
<accession>A0A410WQ10</accession>
<dbReference type="Proteomes" id="UP001527202">
    <property type="component" value="Unassembled WGS sequence"/>
</dbReference>
<dbReference type="KEGG" id="pchi:PC41400_01530"/>
<evidence type="ECO:0000313" key="5">
    <source>
        <dbReference type="Proteomes" id="UP001527202"/>
    </source>
</evidence>
<organism evidence="3 4">
    <name type="scientific">Paenibacillus chitinolyticus</name>
    <dbReference type="NCBI Taxonomy" id="79263"/>
    <lineage>
        <taxon>Bacteria</taxon>
        <taxon>Bacillati</taxon>
        <taxon>Bacillota</taxon>
        <taxon>Bacilli</taxon>
        <taxon>Bacillales</taxon>
        <taxon>Paenibacillaceae</taxon>
        <taxon>Paenibacillus</taxon>
    </lineage>
</organism>
<gene>
    <name evidence="2" type="ORF">M5X16_15600</name>
    <name evidence="3" type="ORF">PC41400_01530</name>
</gene>
<evidence type="ECO:0000313" key="4">
    <source>
        <dbReference type="Proteomes" id="UP000288943"/>
    </source>
</evidence>
<dbReference type="Pfam" id="PF11337">
    <property type="entry name" value="DUF3139"/>
    <property type="match status" value="1"/>
</dbReference>
<evidence type="ECO:0000313" key="3">
    <source>
        <dbReference type="EMBL" id="QAV16445.1"/>
    </source>
</evidence>
<feature type="transmembrane region" description="Helical" evidence="1">
    <location>
        <begin position="7"/>
        <end position="28"/>
    </location>
</feature>
<reference evidence="2 5" key="2">
    <citation type="submission" date="2022-05" db="EMBL/GenBank/DDBJ databases">
        <title>Genome Sequencing of Bee-Associated Microbes.</title>
        <authorList>
            <person name="Dunlap C."/>
        </authorList>
    </citation>
    <scope>NUCLEOTIDE SEQUENCE [LARGE SCALE GENOMIC DNA]</scope>
    <source>
        <strain evidence="2 5">NRRL B-23120</strain>
    </source>
</reference>
<sequence length="124" mass="14614">MRIIKRTILLVISLLFLFIGSIIVFMNLRAEKLENEVRSYLTSKGYEEHQIQKIDGKISIQPVYQVVVIFTDEPNVTYCYGSKKYYSILPSKGEDKVFQLSVTRFIDQNYEYKHIEPNVKEQLK</sequence>
<proteinExistence type="predicted"/>
<dbReference type="AlphaFoldDB" id="A0A410WQ10"/>
<dbReference type="EMBL" id="JAMDMJ010000018">
    <property type="protein sequence ID" value="MCY9597185.1"/>
    <property type="molecule type" value="Genomic_DNA"/>
</dbReference>
<dbReference type="OrthoDB" id="2678071at2"/>